<evidence type="ECO:0000259" key="3">
    <source>
        <dbReference type="Pfam" id="PF16177"/>
    </source>
</evidence>
<dbReference type="EMBL" id="UGED01000007">
    <property type="protein sequence ID" value="STL40454.1"/>
    <property type="molecule type" value="Genomic_DNA"/>
</dbReference>
<dbReference type="EC" id="6.2.1.17" evidence="4"/>
<evidence type="ECO:0000313" key="5">
    <source>
        <dbReference type="Proteomes" id="UP000254052"/>
    </source>
</evidence>
<proteinExistence type="inferred from homology"/>
<organism evidence="4 5">
    <name type="scientific">Escherichia coli</name>
    <dbReference type="NCBI Taxonomy" id="562"/>
    <lineage>
        <taxon>Bacteria</taxon>
        <taxon>Pseudomonadati</taxon>
        <taxon>Pseudomonadota</taxon>
        <taxon>Gammaproteobacteria</taxon>
        <taxon>Enterobacterales</taxon>
        <taxon>Enterobacteriaceae</taxon>
        <taxon>Escherichia</taxon>
    </lineage>
</organism>
<dbReference type="PANTHER" id="PTHR43347">
    <property type="entry name" value="ACYL-COA SYNTHETASE"/>
    <property type="match status" value="1"/>
</dbReference>
<dbReference type="InterPro" id="IPR042099">
    <property type="entry name" value="ANL_N_sf"/>
</dbReference>
<sequence>MSFSEFYQRSINEPEQFWAEQARRIDWQTPFTQTLDHSNPPFARWFCEGRTNLCHNAIDRWLEKQPEALALIAVSSETEEERTFTFRQLHDEVNAVASMLRSLGVQRGDRVLVYMPMIAEAHITLLACARIGAIHSVVFGGFASHSVAARIDDAKPVLIVSADAGARGGKIIPYKKLLDDAISQAQHQPRHVLLVDRGLAKNGARQRAGCRFRVVAPSTHRRAGTGGVAGIQRNLLHSLHFRHDRQT</sequence>
<dbReference type="GO" id="GO:0050218">
    <property type="term" value="F:propionate-CoA ligase activity"/>
    <property type="evidence" value="ECO:0007669"/>
    <property type="project" value="UniProtKB-EC"/>
</dbReference>
<name>A0A377B161_ECOLX</name>
<reference evidence="4 5" key="1">
    <citation type="submission" date="2018-06" db="EMBL/GenBank/DDBJ databases">
        <authorList>
            <consortium name="Pathogen Informatics"/>
            <person name="Doyle S."/>
        </authorList>
    </citation>
    <scope>NUCLEOTIDE SEQUENCE [LARGE SCALE GENOMIC DNA]</scope>
    <source>
        <strain evidence="4 5">NCTC9962</strain>
    </source>
</reference>
<dbReference type="PANTHER" id="PTHR43347:SF3">
    <property type="entry name" value="ACYL-COA SYNTHETASE SHORT-CHAIN FAMILY MEMBER 3, MITOCHONDRIAL"/>
    <property type="match status" value="1"/>
</dbReference>
<dbReference type="AlphaFoldDB" id="A0A377B161"/>
<dbReference type="EC" id="6.2.1.1" evidence="4"/>
<evidence type="ECO:0000259" key="2">
    <source>
        <dbReference type="Pfam" id="PF00501"/>
    </source>
</evidence>
<feature type="domain" description="Acetyl-coenzyme A synthetase N-terminal" evidence="3">
    <location>
        <begin position="4"/>
        <end position="57"/>
    </location>
</feature>
<evidence type="ECO:0000256" key="1">
    <source>
        <dbReference type="ARBA" id="ARBA00006432"/>
    </source>
</evidence>
<dbReference type="GO" id="GO:0003987">
    <property type="term" value="F:acetate-CoA ligase activity"/>
    <property type="evidence" value="ECO:0007669"/>
    <property type="project" value="UniProtKB-EC"/>
</dbReference>
<dbReference type="Pfam" id="PF16177">
    <property type="entry name" value="ACAS_N"/>
    <property type="match status" value="1"/>
</dbReference>
<comment type="similarity">
    <text evidence="1">Belongs to the ATP-dependent AMP-binding enzyme family.</text>
</comment>
<feature type="domain" description="AMP-dependent synthetase/ligase" evidence="2">
    <location>
        <begin position="59"/>
        <end position="201"/>
    </location>
</feature>
<evidence type="ECO:0000313" key="4">
    <source>
        <dbReference type="EMBL" id="STL40454.1"/>
    </source>
</evidence>
<dbReference type="InterPro" id="IPR032387">
    <property type="entry name" value="ACAS_N"/>
</dbReference>
<dbReference type="InterPro" id="IPR000873">
    <property type="entry name" value="AMP-dep_synth/lig_dom"/>
</dbReference>
<gene>
    <name evidence="4" type="primary">prpE_1</name>
    <name evidence="4" type="ORF">NCTC9962_02486</name>
</gene>
<dbReference type="Gene3D" id="3.40.50.12780">
    <property type="entry name" value="N-terminal domain of ligase-like"/>
    <property type="match status" value="1"/>
</dbReference>
<protein>
    <submittedName>
        <fullName evidence="4">Propionate--coA ligase</fullName>
        <ecNumber evidence="4">6.2.1.1</ecNumber>
        <ecNumber evidence="4">6.2.1.17</ecNumber>
    </submittedName>
</protein>
<accession>A0A377B161</accession>
<dbReference type="SUPFAM" id="SSF56801">
    <property type="entry name" value="Acetyl-CoA synthetase-like"/>
    <property type="match status" value="1"/>
</dbReference>
<dbReference type="Proteomes" id="UP000254052">
    <property type="component" value="Unassembled WGS sequence"/>
</dbReference>
<dbReference type="Pfam" id="PF00501">
    <property type="entry name" value="AMP-binding"/>
    <property type="match status" value="1"/>
</dbReference>
<keyword evidence="4" id="KW-0436">Ligase</keyword>